<evidence type="ECO:0000313" key="2">
    <source>
        <dbReference type="EMBL" id="VDN59995.1"/>
    </source>
</evidence>
<reference evidence="5" key="1">
    <citation type="submission" date="2017-02" db="UniProtKB">
        <authorList>
            <consortium name="WormBaseParasite"/>
        </authorList>
    </citation>
    <scope>IDENTIFICATION</scope>
</reference>
<sequence length="289" mass="33779">MKYSNKKLTRRDLQTILYDYVFTALFYQRFLVSHTKATNDFLRNLCVIYNKTIQINQIKWSSYHESTTQPKKIARDKRPCAFCNKDHWDNECSTYPTLQQRMEYLRKNNACLNCFRTGHATNNCNKKKRSCFHCKNPHNTALCYMKYGMQTAESKNLANVINSIAQSIHQQGQEILLLCKEIEIVNPIMPENHEKILVLFDIGSQSSFISTKLANRLRLPDGQTKDLPHIISLEQLDHGGDWKRPDILIGADYFFDFMSPYEFYKTSSGFYLLELDTLTTIVVVRLQTE</sequence>
<gene>
    <name evidence="2" type="ORF">DME_LOCUS9968</name>
</gene>
<dbReference type="EMBL" id="UYYG01001197">
    <property type="protein sequence ID" value="VDN59995.1"/>
    <property type="molecule type" value="Genomic_DNA"/>
</dbReference>
<dbReference type="InterPro" id="IPR008737">
    <property type="entry name" value="DUF1758"/>
</dbReference>
<evidence type="ECO:0000313" key="3">
    <source>
        <dbReference type="Proteomes" id="UP000038040"/>
    </source>
</evidence>
<dbReference type="OrthoDB" id="5867440at2759"/>
<proteinExistence type="predicted"/>
<name>A0A0N4UIA8_DRAME</name>
<dbReference type="STRING" id="318479.A0A0N4UIA8"/>
<organism evidence="3 5">
    <name type="scientific">Dracunculus medinensis</name>
    <name type="common">Guinea worm</name>
    <dbReference type="NCBI Taxonomy" id="318479"/>
    <lineage>
        <taxon>Eukaryota</taxon>
        <taxon>Metazoa</taxon>
        <taxon>Ecdysozoa</taxon>
        <taxon>Nematoda</taxon>
        <taxon>Chromadorea</taxon>
        <taxon>Rhabditida</taxon>
        <taxon>Spirurina</taxon>
        <taxon>Dracunculoidea</taxon>
        <taxon>Dracunculidae</taxon>
        <taxon>Dracunculus</taxon>
    </lineage>
</organism>
<evidence type="ECO:0000313" key="4">
    <source>
        <dbReference type="Proteomes" id="UP000274756"/>
    </source>
</evidence>
<dbReference type="WBParaSite" id="DME_0000733201-mRNA-1">
    <property type="protein sequence ID" value="DME_0000733201-mRNA-1"/>
    <property type="gene ID" value="DME_0000733201"/>
</dbReference>
<dbReference type="PANTHER" id="PTHR47331">
    <property type="entry name" value="PHD-TYPE DOMAIN-CONTAINING PROTEIN"/>
    <property type="match status" value="1"/>
</dbReference>
<keyword evidence="4" id="KW-1185">Reference proteome</keyword>
<dbReference type="AlphaFoldDB" id="A0A0N4UIA8"/>
<accession>A0A0N4UIA8</accession>
<evidence type="ECO:0000313" key="5">
    <source>
        <dbReference type="WBParaSite" id="DME_0000733201-mRNA-1"/>
    </source>
</evidence>
<evidence type="ECO:0000259" key="1">
    <source>
        <dbReference type="Pfam" id="PF05585"/>
    </source>
</evidence>
<dbReference type="Proteomes" id="UP000038040">
    <property type="component" value="Unplaced"/>
</dbReference>
<dbReference type="Pfam" id="PF05585">
    <property type="entry name" value="DUF1758"/>
    <property type="match status" value="1"/>
</dbReference>
<dbReference type="PANTHER" id="PTHR47331:SF5">
    <property type="entry name" value="RIBONUCLEASE H"/>
    <property type="match status" value="1"/>
</dbReference>
<feature type="domain" description="DUF1758" evidence="1">
    <location>
        <begin position="185"/>
        <end position="221"/>
    </location>
</feature>
<protein>
    <submittedName>
        <fullName evidence="5">DUF1758 domain-containing protein</fullName>
    </submittedName>
</protein>
<reference evidence="2 4" key="2">
    <citation type="submission" date="2018-11" db="EMBL/GenBank/DDBJ databases">
        <authorList>
            <consortium name="Pathogen Informatics"/>
        </authorList>
    </citation>
    <scope>NUCLEOTIDE SEQUENCE [LARGE SCALE GENOMIC DNA]</scope>
</reference>
<dbReference type="Proteomes" id="UP000274756">
    <property type="component" value="Unassembled WGS sequence"/>
</dbReference>